<reference evidence="9" key="2">
    <citation type="submission" date="2019-06" db="EMBL/GenBank/DDBJ databases">
        <title>Genomics analysis of Aphanomyces spp. identifies a new class of oomycete effector associated with host adaptation.</title>
        <authorList>
            <person name="Gaulin E."/>
        </authorList>
    </citation>
    <scope>NUCLEOTIDE SEQUENCE</scope>
    <source>
        <strain evidence="9">CBS 578.67</strain>
    </source>
</reference>
<gene>
    <name evidence="13" type="primary">Aste57867_5260</name>
    <name evidence="14" type="synonym">Aste57867_15025</name>
    <name evidence="12" type="synonym">Aste57867_4734</name>
    <name evidence="11" type="ORF">As57867_004721</name>
    <name evidence="10" type="ORF">As57867_005247</name>
    <name evidence="9" type="ORF">As57867_014969</name>
    <name evidence="14" type="ORF">ASTE57867_15025</name>
    <name evidence="12" type="ORF">ASTE57867_4734</name>
    <name evidence="13" type="ORF">ASTE57867_5260</name>
</gene>
<reference evidence="13 15" key="1">
    <citation type="submission" date="2019-03" db="EMBL/GenBank/DDBJ databases">
        <authorList>
            <person name="Gaulin E."/>
            <person name="Dumas B."/>
        </authorList>
    </citation>
    <scope>NUCLEOTIDE SEQUENCE [LARGE SCALE GENOMIC DNA]</scope>
    <source>
        <strain evidence="13">CBS 568.67</strain>
    </source>
</reference>
<keyword evidence="2 7" id="KW-0732">Signal</keyword>
<evidence type="ECO:0000313" key="12">
    <source>
        <dbReference type="EMBL" id="VFT81830.1"/>
    </source>
</evidence>
<evidence type="ECO:0000313" key="15">
    <source>
        <dbReference type="Proteomes" id="UP000332933"/>
    </source>
</evidence>
<dbReference type="EMBL" id="VJMH01001596">
    <property type="protein sequence ID" value="KAF0711463.1"/>
    <property type="molecule type" value="Genomic_DNA"/>
</dbReference>
<dbReference type="EMBL" id="CAADRA010005629">
    <property type="protein sequence ID" value="VFT91839.1"/>
    <property type="molecule type" value="Genomic_DNA"/>
</dbReference>
<feature type="domain" description="Peptidase S1" evidence="8">
    <location>
        <begin position="22"/>
        <end position="244"/>
    </location>
</feature>
<evidence type="ECO:0000313" key="10">
    <source>
        <dbReference type="EMBL" id="KAF0711463.1"/>
    </source>
</evidence>
<dbReference type="InterPro" id="IPR001314">
    <property type="entry name" value="Peptidase_S1A"/>
</dbReference>
<dbReference type="FunFam" id="2.40.10.10:FF:000002">
    <property type="entry name" value="Transmembrane protease serine"/>
    <property type="match status" value="1"/>
</dbReference>
<dbReference type="CDD" id="cd00190">
    <property type="entry name" value="Tryp_SPc"/>
    <property type="match status" value="1"/>
</dbReference>
<dbReference type="InterPro" id="IPR001254">
    <property type="entry name" value="Trypsin_dom"/>
</dbReference>
<dbReference type="Proteomes" id="UP000332933">
    <property type="component" value="Unassembled WGS sequence"/>
</dbReference>
<protein>
    <submittedName>
        <fullName evidence="14">Aste57867_15025 protein</fullName>
    </submittedName>
    <submittedName>
        <fullName evidence="12">Aste57867_4734 protein</fullName>
    </submittedName>
    <submittedName>
        <fullName evidence="13">Aste57867_5260 protein</fullName>
    </submittedName>
</protein>
<keyword evidence="6" id="KW-0645">Protease</keyword>
<dbReference type="OrthoDB" id="70562at2759"/>
<evidence type="ECO:0000256" key="7">
    <source>
        <dbReference type="SAM" id="SignalP"/>
    </source>
</evidence>
<keyword evidence="15" id="KW-1185">Reference proteome</keyword>
<accession>A0A485KGJ4</accession>
<proteinExistence type="inferred from homology"/>
<dbReference type="PANTHER" id="PTHR24276:SF98">
    <property type="entry name" value="FI18310P1-RELATED"/>
    <property type="match status" value="1"/>
</dbReference>
<dbReference type="AlphaFoldDB" id="A0A485KGJ4"/>
<evidence type="ECO:0000256" key="5">
    <source>
        <dbReference type="ARBA" id="ARBA00023180"/>
    </source>
</evidence>
<evidence type="ECO:0000256" key="3">
    <source>
        <dbReference type="ARBA" id="ARBA00023026"/>
    </source>
</evidence>
<evidence type="ECO:0000256" key="1">
    <source>
        <dbReference type="ARBA" id="ARBA00007664"/>
    </source>
</evidence>
<dbReference type="EMBL" id="CAADRA010001597">
    <property type="protein sequence ID" value="VFT82330.1"/>
    <property type="molecule type" value="Genomic_DNA"/>
</dbReference>
<comment type="similarity">
    <text evidence="1">Belongs to the peptidase S1 family.</text>
</comment>
<feature type="signal peptide" evidence="7">
    <location>
        <begin position="1"/>
        <end position="18"/>
    </location>
</feature>
<evidence type="ECO:0000256" key="4">
    <source>
        <dbReference type="ARBA" id="ARBA00023157"/>
    </source>
</evidence>
<dbReference type="InterPro" id="IPR033116">
    <property type="entry name" value="TRYPSIN_SER"/>
</dbReference>
<organism evidence="13 15">
    <name type="scientific">Aphanomyces stellatus</name>
    <dbReference type="NCBI Taxonomy" id="120398"/>
    <lineage>
        <taxon>Eukaryota</taxon>
        <taxon>Sar</taxon>
        <taxon>Stramenopiles</taxon>
        <taxon>Oomycota</taxon>
        <taxon>Saprolegniomycetes</taxon>
        <taxon>Saprolegniales</taxon>
        <taxon>Verrucalvaceae</taxon>
        <taxon>Aphanomyces</taxon>
    </lineage>
</organism>
<dbReference type="Gene3D" id="2.40.10.10">
    <property type="entry name" value="Trypsin-like serine proteases"/>
    <property type="match status" value="1"/>
</dbReference>
<keyword evidence="3" id="KW-0843">Virulence</keyword>
<dbReference type="GO" id="GO:0006508">
    <property type="term" value="P:proteolysis"/>
    <property type="evidence" value="ECO:0007669"/>
    <property type="project" value="UniProtKB-KW"/>
</dbReference>
<dbReference type="SUPFAM" id="SSF50494">
    <property type="entry name" value="Trypsin-like serine proteases"/>
    <property type="match status" value="1"/>
</dbReference>
<dbReference type="InterPro" id="IPR050430">
    <property type="entry name" value="Peptidase_S1"/>
</dbReference>
<dbReference type="PROSITE" id="PS50240">
    <property type="entry name" value="TRYPSIN_DOM"/>
    <property type="match status" value="1"/>
</dbReference>
<keyword evidence="5" id="KW-0325">Glycoprotein</keyword>
<dbReference type="InterPro" id="IPR018114">
    <property type="entry name" value="TRYPSIN_HIS"/>
</dbReference>
<evidence type="ECO:0000313" key="14">
    <source>
        <dbReference type="EMBL" id="VFT91839.1"/>
    </source>
</evidence>
<evidence type="ECO:0000313" key="11">
    <source>
        <dbReference type="EMBL" id="KAF0712661.1"/>
    </source>
</evidence>
<dbReference type="Pfam" id="PF00089">
    <property type="entry name" value="Trypsin"/>
    <property type="match status" value="1"/>
</dbReference>
<name>A0A485KGJ4_9STRA</name>
<evidence type="ECO:0000259" key="8">
    <source>
        <dbReference type="PROSITE" id="PS50240"/>
    </source>
</evidence>
<sequence length="307" mass="32881">MKFTYAFTTVLATALATAKLEIAGGKEATMGQHLYVTSLRWRAADGTMCGGSLIAPNVVLTAAHCLSAQPRYVAIGSHFRIGTQDGEQIKIKESITHPKYNKTLGSNDLAILTLERASIFPPVEVSFDEVATGTPTIVRGWGLNSKRDKFSNILLEVGVDTFANSQCAKFLAPNIVDEFMLCAKGKFGEDPCDGDSGGPLTIEANGTAKLVGVVSWGRECGRVNTPSVYSRISAARGFIEPYLTGEDRNSTALPTDAASLTPTPSSDISIQCNGCTGCTYPPLKHCFPSYYDKVLCTMMPNVVWCGN</sequence>
<keyword evidence="4" id="KW-1015">Disulfide bond</keyword>
<feature type="chain" id="PRO_5033436871" evidence="7">
    <location>
        <begin position="19"/>
        <end position="307"/>
    </location>
</feature>
<dbReference type="InterPro" id="IPR009003">
    <property type="entry name" value="Peptidase_S1_PA"/>
</dbReference>
<dbReference type="SMART" id="SM00020">
    <property type="entry name" value="Tryp_SPc"/>
    <property type="match status" value="1"/>
</dbReference>
<dbReference type="InterPro" id="IPR043504">
    <property type="entry name" value="Peptidase_S1_PA_chymotrypsin"/>
</dbReference>
<dbReference type="EMBL" id="VJMH01005608">
    <property type="protein sequence ID" value="KAF0694055.1"/>
    <property type="molecule type" value="Genomic_DNA"/>
</dbReference>
<dbReference type="PROSITE" id="PS00134">
    <property type="entry name" value="TRYPSIN_HIS"/>
    <property type="match status" value="1"/>
</dbReference>
<dbReference type="PANTHER" id="PTHR24276">
    <property type="entry name" value="POLYSERASE-RELATED"/>
    <property type="match status" value="1"/>
</dbReference>
<dbReference type="EMBL" id="CAADRA010001218">
    <property type="protein sequence ID" value="VFT81830.1"/>
    <property type="molecule type" value="Genomic_DNA"/>
</dbReference>
<dbReference type="GO" id="GO:0004252">
    <property type="term" value="F:serine-type endopeptidase activity"/>
    <property type="evidence" value="ECO:0007669"/>
    <property type="project" value="InterPro"/>
</dbReference>
<keyword evidence="6" id="KW-0378">Hydrolase</keyword>
<evidence type="ECO:0000256" key="6">
    <source>
        <dbReference type="RuleBase" id="RU363034"/>
    </source>
</evidence>
<dbReference type="EMBL" id="VJMH01001218">
    <property type="protein sequence ID" value="KAF0712661.1"/>
    <property type="molecule type" value="Genomic_DNA"/>
</dbReference>
<dbReference type="PROSITE" id="PS00135">
    <property type="entry name" value="TRYPSIN_SER"/>
    <property type="match status" value="1"/>
</dbReference>
<evidence type="ECO:0000313" key="9">
    <source>
        <dbReference type="EMBL" id="KAF0694055.1"/>
    </source>
</evidence>
<evidence type="ECO:0000313" key="13">
    <source>
        <dbReference type="EMBL" id="VFT82330.1"/>
    </source>
</evidence>
<keyword evidence="6" id="KW-0720">Serine protease</keyword>
<evidence type="ECO:0000256" key="2">
    <source>
        <dbReference type="ARBA" id="ARBA00022729"/>
    </source>
</evidence>
<dbReference type="PRINTS" id="PR00722">
    <property type="entry name" value="CHYMOTRYPSIN"/>
</dbReference>